<evidence type="ECO:0000256" key="9">
    <source>
        <dbReference type="ARBA" id="ARBA00023315"/>
    </source>
</evidence>
<reference evidence="14" key="1">
    <citation type="journal article" date="2020" name="Stud. Mycol.">
        <title>101 Dothideomycetes genomes: a test case for predicting lifestyles and emergence of pathogens.</title>
        <authorList>
            <person name="Haridas S."/>
            <person name="Albert R."/>
            <person name="Binder M."/>
            <person name="Bloem J."/>
            <person name="Labutti K."/>
            <person name="Salamov A."/>
            <person name="Andreopoulos B."/>
            <person name="Baker S."/>
            <person name="Barry K."/>
            <person name="Bills G."/>
            <person name="Bluhm B."/>
            <person name="Cannon C."/>
            <person name="Castanera R."/>
            <person name="Culley D."/>
            <person name="Daum C."/>
            <person name="Ezra D."/>
            <person name="Gonzalez J."/>
            <person name="Henrissat B."/>
            <person name="Kuo A."/>
            <person name="Liang C."/>
            <person name="Lipzen A."/>
            <person name="Lutzoni F."/>
            <person name="Magnuson J."/>
            <person name="Mondo S."/>
            <person name="Nolan M."/>
            <person name="Ohm R."/>
            <person name="Pangilinan J."/>
            <person name="Park H.-J."/>
            <person name="Ramirez L."/>
            <person name="Alfaro M."/>
            <person name="Sun H."/>
            <person name="Tritt A."/>
            <person name="Yoshinaga Y."/>
            <person name="Zwiers L.-H."/>
            <person name="Turgeon B."/>
            <person name="Goodwin S."/>
            <person name="Spatafora J."/>
            <person name="Crous P."/>
            <person name="Grigoriev I."/>
        </authorList>
    </citation>
    <scope>NUCLEOTIDE SEQUENCE</scope>
    <source>
        <strain evidence="14">ATCC 16933</strain>
    </source>
</reference>
<evidence type="ECO:0000259" key="13">
    <source>
        <dbReference type="Pfam" id="PF01529"/>
    </source>
</evidence>
<evidence type="ECO:0000256" key="8">
    <source>
        <dbReference type="ARBA" id="ARBA00023288"/>
    </source>
</evidence>
<keyword evidence="6 11" id="KW-0472">Membrane</keyword>
<dbReference type="EC" id="2.3.1.225" evidence="11"/>
<dbReference type="Proteomes" id="UP000799766">
    <property type="component" value="Unassembled WGS sequence"/>
</dbReference>
<gene>
    <name evidence="11" type="primary">PFA4</name>
    <name evidence="14" type="ORF">BDY21DRAFT_346292</name>
</gene>
<comment type="caution">
    <text evidence="11">Lacks conserved residue(s) required for the propagation of feature annotation.</text>
</comment>
<evidence type="ECO:0000256" key="12">
    <source>
        <dbReference type="RuleBase" id="RU079119"/>
    </source>
</evidence>
<dbReference type="AlphaFoldDB" id="A0A6A6NYN5"/>
<dbReference type="Pfam" id="PF01529">
    <property type="entry name" value="DHHC"/>
    <property type="match status" value="1"/>
</dbReference>
<keyword evidence="9 11" id="KW-0012">Acyltransferase</keyword>
<comment type="domain">
    <text evidence="11 12">The DHHC domain is required for palmitoyltransferase activity.</text>
</comment>
<dbReference type="InterPro" id="IPR033682">
    <property type="entry name" value="PFA4"/>
</dbReference>
<feature type="transmembrane region" description="Helical" evidence="11 12">
    <location>
        <begin position="180"/>
        <end position="205"/>
    </location>
</feature>
<keyword evidence="2 11" id="KW-0808">Transferase</keyword>
<name>A0A6A6NYN5_9PEZI</name>
<keyword evidence="3 11" id="KW-0812">Transmembrane</keyword>
<evidence type="ECO:0000256" key="5">
    <source>
        <dbReference type="ARBA" id="ARBA00022989"/>
    </source>
</evidence>
<evidence type="ECO:0000256" key="7">
    <source>
        <dbReference type="ARBA" id="ARBA00023139"/>
    </source>
</evidence>
<comment type="catalytic activity">
    <reaction evidence="10 11 12">
        <text>L-cysteinyl-[protein] + hexadecanoyl-CoA = S-hexadecanoyl-L-cysteinyl-[protein] + CoA</text>
        <dbReference type="Rhea" id="RHEA:36683"/>
        <dbReference type="Rhea" id="RHEA-COMP:10131"/>
        <dbReference type="Rhea" id="RHEA-COMP:11032"/>
        <dbReference type="ChEBI" id="CHEBI:29950"/>
        <dbReference type="ChEBI" id="CHEBI:57287"/>
        <dbReference type="ChEBI" id="CHEBI:57379"/>
        <dbReference type="ChEBI" id="CHEBI:74151"/>
        <dbReference type="EC" id="2.3.1.225"/>
    </reaction>
</comment>
<proteinExistence type="inferred from homology"/>
<keyword evidence="4 11" id="KW-0256">Endoplasmic reticulum</keyword>
<dbReference type="GO" id="GO:0019706">
    <property type="term" value="F:protein-cysteine S-palmitoyltransferase activity"/>
    <property type="evidence" value="ECO:0007669"/>
    <property type="project" value="UniProtKB-UniRule"/>
</dbReference>
<keyword evidence="7 11" id="KW-0564">Palmitate</keyword>
<comment type="subcellular location">
    <subcellularLocation>
        <location evidence="11">Endoplasmic reticulum membrane</location>
        <topology evidence="11">Multi-pass membrane protein</topology>
    </subcellularLocation>
    <subcellularLocation>
        <location evidence="1">Membrane</location>
        <topology evidence="1">Multi-pass membrane protein</topology>
    </subcellularLocation>
</comment>
<comment type="function">
    <text evidence="11">Mediates the reversible addition of palmitate to target proteins, thereby regulating their membrane association and biological function.</text>
</comment>
<dbReference type="EMBL" id="MU001682">
    <property type="protein sequence ID" value="KAF2456870.1"/>
    <property type="molecule type" value="Genomic_DNA"/>
</dbReference>
<feature type="domain" description="Palmitoyltransferase DHHC" evidence="13">
    <location>
        <begin position="94"/>
        <end position="222"/>
    </location>
</feature>
<accession>A0A6A6NYN5</accession>
<evidence type="ECO:0000313" key="15">
    <source>
        <dbReference type="Proteomes" id="UP000799766"/>
    </source>
</evidence>
<keyword evidence="5 11" id="KW-1133">Transmembrane helix</keyword>
<evidence type="ECO:0000256" key="4">
    <source>
        <dbReference type="ARBA" id="ARBA00022824"/>
    </source>
</evidence>
<evidence type="ECO:0000256" key="10">
    <source>
        <dbReference type="ARBA" id="ARBA00048048"/>
    </source>
</evidence>
<dbReference type="InterPro" id="IPR039859">
    <property type="entry name" value="PFA4/ZDH16/20/ERF2-like"/>
</dbReference>
<feature type="transmembrane region" description="Helical" evidence="11 12">
    <location>
        <begin position="141"/>
        <end position="160"/>
    </location>
</feature>
<dbReference type="InterPro" id="IPR001594">
    <property type="entry name" value="Palmitoyltrfase_DHHC"/>
</dbReference>
<keyword evidence="15" id="KW-1185">Reference proteome</keyword>
<dbReference type="GO" id="GO:0005789">
    <property type="term" value="C:endoplasmic reticulum membrane"/>
    <property type="evidence" value="ECO:0007669"/>
    <property type="project" value="UniProtKB-SubCell"/>
</dbReference>
<evidence type="ECO:0000256" key="6">
    <source>
        <dbReference type="ARBA" id="ARBA00023136"/>
    </source>
</evidence>
<sequence length="440" mass="50773">MDGPWPSKFAVPAVLSLISFLSFSSQYLILQLDPGPLDYRQTLIFNSLIACLLISYARACVTDPGRIPEDWLDQFVSNGESKSDESRQRASKLRRRWCSKCNIYKPPRAHHCKSCQRCILKMDHHCPWTVNCVSHVTFPHFIRFVFFAVAAMAYLEKFLYDRAAVIWENRHLPSYLGPTVFQLVHFFLLVAANSLTLFVLAILLVRTLWCLAVNTTTIEEWEIERHETLLRRARYLGGYLNGPDGQRVRIVKQEFPYDIGIWKNLKQGMGTWNFLAWLWPLSASPSVESGLEFEENGFEDTSVSWPPPDPDRIPRIKRTFNSEDALVYNQYGQTNDREDIEAFRRRQAEDLKRWNSNAGGIQRRKPFYTRATEDGRMFDGSDASDVDIGNMEGGGEEGWRNSEGERLRDFGVDEDVEFYDEDDVPLAELIARKKAKNNAM</sequence>
<organism evidence="14 15">
    <name type="scientific">Lineolata rhizophorae</name>
    <dbReference type="NCBI Taxonomy" id="578093"/>
    <lineage>
        <taxon>Eukaryota</taxon>
        <taxon>Fungi</taxon>
        <taxon>Dikarya</taxon>
        <taxon>Ascomycota</taxon>
        <taxon>Pezizomycotina</taxon>
        <taxon>Dothideomycetes</taxon>
        <taxon>Dothideomycetes incertae sedis</taxon>
        <taxon>Lineolatales</taxon>
        <taxon>Lineolataceae</taxon>
        <taxon>Lineolata</taxon>
    </lineage>
</organism>
<keyword evidence="8 11" id="KW-0449">Lipoprotein</keyword>
<dbReference type="PROSITE" id="PS50216">
    <property type="entry name" value="DHHC"/>
    <property type="match status" value="1"/>
</dbReference>
<dbReference type="HAMAP" id="MF_03199">
    <property type="entry name" value="DHHC_PAT_PFA4"/>
    <property type="match status" value="1"/>
</dbReference>
<evidence type="ECO:0000256" key="2">
    <source>
        <dbReference type="ARBA" id="ARBA00022679"/>
    </source>
</evidence>
<evidence type="ECO:0000256" key="11">
    <source>
        <dbReference type="HAMAP-Rule" id="MF_03199"/>
    </source>
</evidence>
<dbReference type="OrthoDB" id="331948at2759"/>
<feature type="active site" description="S-palmitoyl cysteine intermediate" evidence="11">
    <location>
        <position position="126"/>
    </location>
</feature>
<comment type="similarity">
    <text evidence="11">Belongs to the DHHC palmitoyltransferase family. PFA4 subfamily.</text>
</comment>
<feature type="transmembrane region" description="Helical" evidence="11 12">
    <location>
        <begin position="9"/>
        <end position="30"/>
    </location>
</feature>
<evidence type="ECO:0000256" key="1">
    <source>
        <dbReference type="ARBA" id="ARBA00004141"/>
    </source>
</evidence>
<protein>
    <recommendedName>
        <fullName evidence="11">Palmitoyltransferase PFA4</fullName>
        <ecNumber evidence="11">2.3.1.225</ecNumber>
    </recommendedName>
    <alternativeName>
        <fullName evidence="11">Protein S-acyltransferase</fullName>
        <shortName evidence="11">PAT</shortName>
    </alternativeName>
    <alternativeName>
        <fullName evidence="11">Protein fatty acyltransferase 4</fullName>
    </alternativeName>
</protein>
<dbReference type="PANTHER" id="PTHR12246">
    <property type="entry name" value="PALMITOYLTRANSFERASE ZDHHC16"/>
    <property type="match status" value="1"/>
</dbReference>
<evidence type="ECO:0000313" key="14">
    <source>
        <dbReference type="EMBL" id="KAF2456870.1"/>
    </source>
</evidence>
<evidence type="ECO:0000256" key="3">
    <source>
        <dbReference type="ARBA" id="ARBA00022692"/>
    </source>
</evidence>